<evidence type="ECO:0000256" key="5">
    <source>
        <dbReference type="ARBA" id="ARBA00023004"/>
    </source>
</evidence>
<evidence type="ECO:0000259" key="6">
    <source>
        <dbReference type="PROSITE" id="PS51471"/>
    </source>
</evidence>
<dbReference type="Pfam" id="PF13640">
    <property type="entry name" value="2OG-FeII_Oxy_3"/>
    <property type="match status" value="1"/>
</dbReference>
<accession>A0A7S2UPW5</accession>
<dbReference type="EMBL" id="HBHQ01027298">
    <property type="protein sequence ID" value="CAD9826661.1"/>
    <property type="molecule type" value="Transcribed_RNA"/>
</dbReference>
<dbReference type="AlphaFoldDB" id="A0A7S2UPW5"/>
<dbReference type="InterPro" id="IPR005123">
    <property type="entry name" value="Oxoglu/Fe-dep_dioxygenase_dom"/>
</dbReference>
<evidence type="ECO:0000256" key="1">
    <source>
        <dbReference type="ARBA" id="ARBA00001961"/>
    </source>
</evidence>
<sequence length="434" mass="48133">MDSNSNSNNVCRGKDAGGPVEVLLGTEDIICSDANVDDSSLCSSSSVDTQDAFLEMLGLPITHEIPSLAEDATEDEDECERTITPEMTADNVATRIALPRQCSRYGLPPETCLAFTMDHVYSREECQKLIEMATSKTTGGDFQYITQAAHTAPDGTTYSVQLQNPNPHKLSVFHHAPTVTNMWNQRLKERIENSMLLQPFLERTQCGPPLGLNPRLRVLRYDSSDNDRFEPHFDATTAVGPQQQSLLTVLLYLNDGGGDEFDGGETLYLDSHISSGIKRFDDTDTYDSVTKVTPRAGTVVIFEHDLFHSGAPLLWGTKYVLRTDIIFAVQDEPIIVPMDKIGPAGVDVPLNNGHRNEEHHETKTSPLLVSDLCDQLELSNTEKRILEDMDMLEMTIESFLSPGITMLKMMLQDSLLEDASVDRLVHTAVRTINV</sequence>
<dbReference type="InterPro" id="IPR044862">
    <property type="entry name" value="Pro_4_hyd_alph_FE2OG_OXY"/>
</dbReference>
<dbReference type="GO" id="GO:0004656">
    <property type="term" value="F:procollagen-proline 4-dioxygenase activity"/>
    <property type="evidence" value="ECO:0007669"/>
    <property type="project" value="TreeGrafter"/>
</dbReference>
<keyword evidence="3" id="KW-0223">Dioxygenase</keyword>
<dbReference type="SMART" id="SM00702">
    <property type="entry name" value="P4Hc"/>
    <property type="match status" value="1"/>
</dbReference>
<evidence type="ECO:0000256" key="2">
    <source>
        <dbReference type="ARBA" id="ARBA00022723"/>
    </source>
</evidence>
<keyword evidence="2" id="KW-0479">Metal-binding</keyword>
<protein>
    <recommendedName>
        <fullName evidence="6">Fe2OG dioxygenase domain-containing protein</fullName>
    </recommendedName>
</protein>
<comment type="cofactor">
    <cofactor evidence="1">
        <name>L-ascorbate</name>
        <dbReference type="ChEBI" id="CHEBI:38290"/>
    </cofactor>
</comment>
<dbReference type="PROSITE" id="PS51471">
    <property type="entry name" value="FE2OG_OXY"/>
    <property type="match status" value="1"/>
</dbReference>
<dbReference type="InterPro" id="IPR006620">
    <property type="entry name" value="Pro_4_hyd_alph"/>
</dbReference>
<dbReference type="PANTHER" id="PTHR10869">
    <property type="entry name" value="PROLYL 4-HYDROXYLASE ALPHA SUBUNIT"/>
    <property type="match status" value="1"/>
</dbReference>
<evidence type="ECO:0000256" key="4">
    <source>
        <dbReference type="ARBA" id="ARBA00023002"/>
    </source>
</evidence>
<evidence type="ECO:0000313" key="7">
    <source>
        <dbReference type="EMBL" id="CAD9826661.1"/>
    </source>
</evidence>
<organism evidence="7">
    <name type="scientific">Attheya septentrionalis</name>
    <dbReference type="NCBI Taxonomy" id="420275"/>
    <lineage>
        <taxon>Eukaryota</taxon>
        <taxon>Sar</taxon>
        <taxon>Stramenopiles</taxon>
        <taxon>Ochrophyta</taxon>
        <taxon>Bacillariophyta</taxon>
        <taxon>Coscinodiscophyceae</taxon>
        <taxon>Chaetocerotophycidae</taxon>
        <taxon>Chaetocerotales</taxon>
        <taxon>Attheyaceae</taxon>
        <taxon>Attheya</taxon>
    </lineage>
</organism>
<dbReference type="GO" id="GO:0005506">
    <property type="term" value="F:iron ion binding"/>
    <property type="evidence" value="ECO:0007669"/>
    <property type="project" value="InterPro"/>
</dbReference>
<evidence type="ECO:0000256" key="3">
    <source>
        <dbReference type="ARBA" id="ARBA00022964"/>
    </source>
</evidence>
<dbReference type="PANTHER" id="PTHR10869:SF236">
    <property type="entry name" value="PROLYL 4-HYDROXYLASE ALPHA SUBUNIT DOMAIN-CONTAINING PROTEIN"/>
    <property type="match status" value="1"/>
</dbReference>
<dbReference type="InterPro" id="IPR045054">
    <property type="entry name" value="P4HA-like"/>
</dbReference>
<dbReference type="GO" id="GO:0005783">
    <property type="term" value="C:endoplasmic reticulum"/>
    <property type="evidence" value="ECO:0007669"/>
    <property type="project" value="TreeGrafter"/>
</dbReference>
<dbReference type="Gene3D" id="2.60.120.620">
    <property type="entry name" value="q2cbj1_9rhob like domain"/>
    <property type="match status" value="1"/>
</dbReference>
<gene>
    <name evidence="7" type="ORF">ASEP1449_LOCUS18495</name>
</gene>
<keyword evidence="5" id="KW-0408">Iron</keyword>
<reference evidence="7" key="1">
    <citation type="submission" date="2021-01" db="EMBL/GenBank/DDBJ databases">
        <authorList>
            <person name="Corre E."/>
            <person name="Pelletier E."/>
            <person name="Niang G."/>
            <person name="Scheremetjew M."/>
            <person name="Finn R."/>
            <person name="Kale V."/>
            <person name="Holt S."/>
            <person name="Cochrane G."/>
            <person name="Meng A."/>
            <person name="Brown T."/>
            <person name="Cohen L."/>
        </authorList>
    </citation>
    <scope>NUCLEOTIDE SEQUENCE</scope>
    <source>
        <strain evidence="7">CCMP2084</strain>
    </source>
</reference>
<feature type="domain" description="Fe2OG dioxygenase" evidence="6">
    <location>
        <begin position="211"/>
        <end position="327"/>
    </location>
</feature>
<proteinExistence type="predicted"/>
<keyword evidence="4" id="KW-0560">Oxidoreductase</keyword>
<dbReference type="GO" id="GO:0031418">
    <property type="term" value="F:L-ascorbic acid binding"/>
    <property type="evidence" value="ECO:0007669"/>
    <property type="project" value="InterPro"/>
</dbReference>
<name>A0A7S2UPW5_9STRA</name>